<dbReference type="OrthoDB" id="1881at2759"/>
<proteinExistence type="predicted"/>
<dbReference type="GO" id="GO:0000164">
    <property type="term" value="C:protein phosphatase type 1 complex"/>
    <property type="evidence" value="ECO:0007669"/>
    <property type="project" value="TreeGrafter"/>
</dbReference>
<dbReference type="InterPro" id="IPR038175">
    <property type="entry name" value="CBM21_dom_sf"/>
</dbReference>
<feature type="domain" description="CBM21" evidence="2">
    <location>
        <begin position="389"/>
        <end position="499"/>
    </location>
</feature>
<dbReference type="AlphaFoldDB" id="A0A0B7FE51"/>
<dbReference type="GO" id="GO:2001069">
    <property type="term" value="F:glycogen binding"/>
    <property type="evidence" value="ECO:0007669"/>
    <property type="project" value="TreeGrafter"/>
</dbReference>
<dbReference type="EMBL" id="LN679116">
    <property type="protein sequence ID" value="CEL54458.1"/>
    <property type="molecule type" value="Genomic_DNA"/>
</dbReference>
<dbReference type="GO" id="GO:0008157">
    <property type="term" value="F:protein phosphatase 1 binding"/>
    <property type="evidence" value="ECO:0007669"/>
    <property type="project" value="TreeGrafter"/>
</dbReference>
<reference evidence="3 4" key="1">
    <citation type="submission" date="2014-11" db="EMBL/GenBank/DDBJ databases">
        <authorList>
            <person name="Wibberg Daniel"/>
        </authorList>
    </citation>
    <scope>NUCLEOTIDE SEQUENCE [LARGE SCALE GENOMIC DNA]</scope>
    <source>
        <strain evidence="3">Rhizoctonia solani AG1-IB 7/3/14</strain>
    </source>
</reference>
<dbReference type="InterPro" id="IPR050782">
    <property type="entry name" value="PP1_regulatory_subunit_3"/>
</dbReference>
<name>A0A0B7FE51_THACB</name>
<evidence type="ECO:0000259" key="2">
    <source>
        <dbReference type="PROSITE" id="PS51159"/>
    </source>
</evidence>
<sequence>MLDRLTFPPTLLDKHSSSHLPPASFAAINSPTYCIIPIAVSLQTPTPIQGPIYIYTHCLFTSTNPPSHTTHTMPYVLPGLDSVPRSLRGRISPAERAANSSSAPLPGVPRRARTPNSNLPGNVRIGFTFVPPTPENENEPSTSSAGAGSGLNHLSSSVPTMLAALASPSTPLLHVSHSTPLPCLALNPRARRVRREQEAVPFPSSDVLGDASNSAVSNYVLAPVDSTPKHLPINSGKNGALRLSMDAIKAAITGAQQQQQVDQAVRPTPSLRKKSGELVKPSLKHAHTLSGSLPTMKSLSRSAPATPTTPKFVHFDAQLEHVRLFLAEQKPTAVSRDGSPTETSEGEGNEFPWYGRANANANAGVGYGSSDDERARKALRVKNTNVPANTSIDGADVRVQSLTLSEDGSSLVGRVLVRNIAFEKWVAARFTFDWWQTTSEVSARYIDTVADGIDRFGFTIKLGDVLHRIEEKTLFVAVRYTVAGREIWDSNNGQNYMVSFTKEPVSAPWAGNNGWNSGWSAKSRSRDQMSDLRKSLERAIQDEDDSVPQLQIKSRPRPSVRGMSFSGFEAKKPTVASIVAEVKPAPPKLGSRYDFGAATRERPCADTFRMPELKHTSDPAAAKRTVRTHEKRPSLSTEVRRDISEAKLCESPRDAEDGMLRLRMAPVEPLVRSSGFDLPSCAEPVAIPSRRHHHRAAYFDAWSFPAPGVKRTSSGAPAEEPEKDMVPASWMDGADLFVNRDVLVGGSVASTPSVTSASSPSQSPSSPPEFLPSPDIVEADLGKPLSVPIPGQVDPTNYSSFLDRFCFFTGGDDLAGYSEATARTLRAVSSTLSNNSSEESTPRAGSPASLRRSPSPLPVN</sequence>
<evidence type="ECO:0000313" key="4">
    <source>
        <dbReference type="Proteomes" id="UP000059188"/>
    </source>
</evidence>
<feature type="region of interest" description="Disordered" evidence="1">
    <location>
        <begin position="332"/>
        <end position="353"/>
    </location>
</feature>
<protein>
    <submittedName>
        <fullName evidence="3">Serine/threonine-protein phosphatase 1 regulatory subunit GAC1</fullName>
    </submittedName>
</protein>
<feature type="region of interest" description="Disordered" evidence="1">
    <location>
        <begin position="257"/>
        <end position="278"/>
    </location>
</feature>
<evidence type="ECO:0000313" key="3">
    <source>
        <dbReference type="EMBL" id="CEL54458.1"/>
    </source>
</evidence>
<dbReference type="InterPro" id="IPR005036">
    <property type="entry name" value="CBM21_dom"/>
</dbReference>
<feature type="compositionally biased region" description="Low complexity" evidence="1">
    <location>
        <begin position="750"/>
        <end position="764"/>
    </location>
</feature>
<dbReference type="PANTHER" id="PTHR12307:SF36">
    <property type="entry name" value="GLYCOGEN-BINDING SUBUNIT 76A"/>
    <property type="match status" value="1"/>
</dbReference>
<dbReference type="PANTHER" id="PTHR12307">
    <property type="entry name" value="PROTEIN PHOSPHATASE 1 REGULATORY SUBUNIT"/>
    <property type="match status" value="1"/>
</dbReference>
<feature type="region of interest" description="Disordered" evidence="1">
    <location>
        <begin position="546"/>
        <end position="565"/>
    </location>
</feature>
<dbReference type="PROSITE" id="PS51159">
    <property type="entry name" value="CBM21"/>
    <property type="match status" value="1"/>
</dbReference>
<dbReference type="Pfam" id="PF03370">
    <property type="entry name" value="CBM_21"/>
    <property type="match status" value="1"/>
</dbReference>
<keyword evidence="4" id="KW-1185">Reference proteome</keyword>
<dbReference type="Proteomes" id="UP000059188">
    <property type="component" value="Unassembled WGS sequence"/>
</dbReference>
<gene>
    <name evidence="3" type="ORF">RSOLAG1IB_07061</name>
</gene>
<feature type="compositionally biased region" description="Low complexity" evidence="1">
    <location>
        <begin position="829"/>
        <end position="854"/>
    </location>
</feature>
<feature type="region of interest" description="Disordered" evidence="1">
    <location>
        <begin position="615"/>
        <end position="639"/>
    </location>
</feature>
<feature type="region of interest" description="Disordered" evidence="1">
    <location>
        <begin position="750"/>
        <end position="783"/>
    </location>
</feature>
<accession>A0A0B7FE51</accession>
<feature type="compositionally biased region" description="Basic and acidic residues" evidence="1">
    <location>
        <begin position="627"/>
        <end position="639"/>
    </location>
</feature>
<dbReference type="Gene3D" id="2.60.40.2440">
    <property type="entry name" value="Carbohydrate binding type-21 domain"/>
    <property type="match status" value="1"/>
</dbReference>
<feature type="region of interest" description="Disordered" evidence="1">
    <location>
        <begin position="828"/>
        <end position="860"/>
    </location>
</feature>
<feature type="region of interest" description="Disordered" evidence="1">
    <location>
        <begin position="93"/>
        <end position="152"/>
    </location>
</feature>
<evidence type="ECO:0000256" key="1">
    <source>
        <dbReference type="SAM" id="MobiDB-lite"/>
    </source>
</evidence>
<dbReference type="STRING" id="1108050.A0A0B7FE51"/>
<organism evidence="3 4">
    <name type="scientific">Thanatephorus cucumeris (strain AG1-IB / isolate 7/3/14)</name>
    <name type="common">Lettuce bottom rot fungus</name>
    <name type="synonym">Rhizoctonia solani</name>
    <dbReference type="NCBI Taxonomy" id="1108050"/>
    <lineage>
        <taxon>Eukaryota</taxon>
        <taxon>Fungi</taxon>
        <taxon>Dikarya</taxon>
        <taxon>Basidiomycota</taxon>
        <taxon>Agaricomycotina</taxon>
        <taxon>Agaricomycetes</taxon>
        <taxon>Cantharellales</taxon>
        <taxon>Ceratobasidiaceae</taxon>
        <taxon>Rhizoctonia</taxon>
        <taxon>Rhizoctonia solani AG-1</taxon>
    </lineage>
</organism>
<dbReference type="GO" id="GO:0005979">
    <property type="term" value="P:regulation of glycogen biosynthetic process"/>
    <property type="evidence" value="ECO:0007669"/>
    <property type="project" value="TreeGrafter"/>
</dbReference>